<organism evidence="1">
    <name type="scientific">viral metagenome</name>
    <dbReference type="NCBI Taxonomy" id="1070528"/>
    <lineage>
        <taxon>unclassified sequences</taxon>
        <taxon>metagenomes</taxon>
        <taxon>organismal metagenomes</taxon>
    </lineage>
</organism>
<proteinExistence type="predicted"/>
<reference evidence="1" key="1">
    <citation type="journal article" date="2020" name="Nature">
        <title>Giant virus diversity and host interactions through global metagenomics.</title>
        <authorList>
            <person name="Schulz F."/>
            <person name="Roux S."/>
            <person name="Paez-Espino D."/>
            <person name="Jungbluth S."/>
            <person name="Walsh D.A."/>
            <person name="Denef V.J."/>
            <person name="McMahon K.D."/>
            <person name="Konstantinidis K.T."/>
            <person name="Eloe-Fadrosh E.A."/>
            <person name="Kyrpides N.C."/>
            <person name="Woyke T."/>
        </authorList>
    </citation>
    <scope>NUCLEOTIDE SEQUENCE</scope>
    <source>
        <strain evidence="1">GVMAG-M-3300025890-48</strain>
    </source>
</reference>
<dbReference type="AlphaFoldDB" id="A0A6C0JEE6"/>
<sequence length="202" mass="22785">MKHAKTLLIMSMFLLGLYIFSKGNVSEGFTNDSNYRCPNILIQKGTDFFLYNSNLAKVPGVNPLQFNSLEEYKEFMDWQRSQGIRCPILYLQESYDAQGNPVYAARPSPTNLQGGNQMISAPLTKLFDASHSDSPYNVNSYPGFDPLDQYVGLKTPLDQMYHEAGDVSANPMDANWAGKDYTQSLVDRGYYTEDEVLMPQAE</sequence>
<accession>A0A6C0JEE6</accession>
<evidence type="ECO:0000313" key="1">
    <source>
        <dbReference type="EMBL" id="QHU03136.1"/>
    </source>
</evidence>
<protein>
    <submittedName>
        <fullName evidence="1">Uncharacterized protein</fullName>
    </submittedName>
</protein>
<dbReference type="EMBL" id="MN740370">
    <property type="protein sequence ID" value="QHU03136.1"/>
    <property type="molecule type" value="Genomic_DNA"/>
</dbReference>
<name>A0A6C0JEE6_9ZZZZ</name>